<organism evidence="1">
    <name type="scientific">marine sediment metagenome</name>
    <dbReference type="NCBI Taxonomy" id="412755"/>
    <lineage>
        <taxon>unclassified sequences</taxon>
        <taxon>metagenomes</taxon>
        <taxon>ecological metagenomes</taxon>
    </lineage>
</organism>
<gene>
    <name evidence="1" type="ORF">LCGC14_0677200</name>
</gene>
<sequence>MTKECPKCKSTVTTHAYDDGEVNGHQYWDYKTSCDKCEWSTWD</sequence>
<dbReference type="AlphaFoldDB" id="A0A0F9TAP5"/>
<reference evidence="1" key="1">
    <citation type="journal article" date="2015" name="Nature">
        <title>Complex archaea that bridge the gap between prokaryotes and eukaryotes.</title>
        <authorList>
            <person name="Spang A."/>
            <person name="Saw J.H."/>
            <person name="Jorgensen S.L."/>
            <person name="Zaremba-Niedzwiedzka K."/>
            <person name="Martijn J."/>
            <person name="Lind A.E."/>
            <person name="van Eijk R."/>
            <person name="Schleper C."/>
            <person name="Guy L."/>
            <person name="Ettema T.J."/>
        </authorList>
    </citation>
    <scope>NUCLEOTIDE SEQUENCE</scope>
</reference>
<accession>A0A0F9TAP5</accession>
<proteinExistence type="predicted"/>
<comment type="caution">
    <text evidence="1">The sequence shown here is derived from an EMBL/GenBank/DDBJ whole genome shotgun (WGS) entry which is preliminary data.</text>
</comment>
<name>A0A0F9TAP5_9ZZZZ</name>
<evidence type="ECO:0000313" key="1">
    <source>
        <dbReference type="EMBL" id="KKN46026.1"/>
    </source>
</evidence>
<protein>
    <submittedName>
        <fullName evidence="1">Uncharacterized protein</fullName>
    </submittedName>
</protein>
<dbReference type="EMBL" id="LAZR01001353">
    <property type="protein sequence ID" value="KKN46026.1"/>
    <property type="molecule type" value="Genomic_DNA"/>
</dbReference>